<dbReference type="ExpressionAtlas" id="A0A5S9WVE2">
    <property type="expression patterns" value="baseline and differential"/>
</dbReference>
<proteinExistence type="predicted"/>
<reference evidence="1 2" key="1">
    <citation type="submission" date="2019-12" db="EMBL/GenBank/DDBJ databases">
        <authorList>
            <person name="Jiao W.-B."/>
            <person name="Schneeberger K."/>
        </authorList>
    </citation>
    <scope>NUCLEOTIDE SEQUENCE [LARGE SCALE GENOMIC DNA]</scope>
    <source>
        <strain evidence="2">cv. C24</strain>
    </source>
</reference>
<name>A0A5S9WVE2_ARATH</name>
<dbReference type="OrthoDB" id="1304155at2759"/>
<organism evidence="1 2">
    <name type="scientific">Arabidopsis thaliana</name>
    <name type="common">Mouse-ear cress</name>
    <dbReference type="NCBI Taxonomy" id="3702"/>
    <lineage>
        <taxon>Eukaryota</taxon>
        <taxon>Viridiplantae</taxon>
        <taxon>Streptophyta</taxon>
        <taxon>Embryophyta</taxon>
        <taxon>Tracheophyta</taxon>
        <taxon>Spermatophyta</taxon>
        <taxon>Magnoliopsida</taxon>
        <taxon>eudicotyledons</taxon>
        <taxon>Gunneridae</taxon>
        <taxon>Pentapetalae</taxon>
        <taxon>rosids</taxon>
        <taxon>malvids</taxon>
        <taxon>Brassicales</taxon>
        <taxon>Brassicaceae</taxon>
        <taxon>Camelineae</taxon>
        <taxon>Arabidopsis</taxon>
    </lineage>
</organism>
<sequence>MASKDEFSRDLTAIRCARATMLLYSLASSRTIDSAGEKQEKGETRREIEDLRRKLTMSEQPESELFSVPHHAWL</sequence>
<evidence type="ECO:0000313" key="1">
    <source>
        <dbReference type="EMBL" id="CAA0340874.1"/>
    </source>
</evidence>
<gene>
    <name evidence="1" type="ORF">C24_LOCUS6750</name>
</gene>
<dbReference type="EMBL" id="CACSHJ010000087">
    <property type="protein sequence ID" value="CAA0340874.1"/>
    <property type="molecule type" value="Genomic_DNA"/>
</dbReference>
<accession>A0A5S9WVE2</accession>
<dbReference type="Proteomes" id="UP000434276">
    <property type="component" value="Unassembled WGS sequence"/>
</dbReference>
<protein>
    <submittedName>
        <fullName evidence="1">Uncharacterized protein</fullName>
    </submittedName>
</protein>
<evidence type="ECO:0000313" key="2">
    <source>
        <dbReference type="Proteomes" id="UP000434276"/>
    </source>
</evidence>
<dbReference type="AlphaFoldDB" id="A0A5S9WVE2"/>